<proteinExistence type="predicted"/>
<dbReference type="EMBL" id="SMBP01000002">
    <property type="protein sequence ID" value="TCU63027.1"/>
    <property type="molecule type" value="Genomic_DNA"/>
</dbReference>
<sequence length="164" mass="19155">MKKNIDFSEFMTAVSQENHAFIVNLHQELLHQGYRIHIKEARSGYVAAYVLHNKTIANYIFRKKGMLIRIYGAHVNEYEAVLDTLPLEMQEAISHAPVCKRLLDPHACNPKCSMGYSFFMKHAYHQKCRNGAFMFLLHPDYHPYIQSLVLHEAEAYRKELMLSQ</sequence>
<name>A0A4R3TMV7_9FIRM</name>
<accession>A0A4R3TMV7</accession>
<evidence type="ECO:0000313" key="1">
    <source>
        <dbReference type="EMBL" id="TCU63027.1"/>
    </source>
</evidence>
<evidence type="ECO:0000313" key="2">
    <source>
        <dbReference type="Proteomes" id="UP000295773"/>
    </source>
</evidence>
<keyword evidence="2" id="KW-1185">Reference proteome</keyword>
<organism evidence="1 2">
    <name type="scientific">Longicatena caecimuris</name>
    <dbReference type="NCBI Taxonomy" id="1796635"/>
    <lineage>
        <taxon>Bacteria</taxon>
        <taxon>Bacillati</taxon>
        <taxon>Bacillota</taxon>
        <taxon>Erysipelotrichia</taxon>
        <taxon>Erysipelotrichales</taxon>
        <taxon>Erysipelotrichaceae</taxon>
        <taxon>Longicatena</taxon>
    </lineage>
</organism>
<comment type="caution">
    <text evidence="1">The sequence shown here is derived from an EMBL/GenBank/DDBJ whole genome shotgun (WGS) entry which is preliminary data.</text>
</comment>
<dbReference type="AlphaFoldDB" id="A0A4R3TMV7"/>
<dbReference type="RefSeq" id="WP_008687499.1">
    <property type="nucleotide sequence ID" value="NZ_AP024510.1"/>
</dbReference>
<dbReference type="GeneID" id="73796244"/>
<dbReference type="Proteomes" id="UP000295773">
    <property type="component" value="Unassembled WGS sequence"/>
</dbReference>
<reference evidence="1 2" key="1">
    <citation type="submission" date="2019-03" db="EMBL/GenBank/DDBJ databases">
        <title>Genomic Encyclopedia of Type Strains, Phase IV (KMG-IV): sequencing the most valuable type-strain genomes for metagenomic binning, comparative biology and taxonomic classification.</title>
        <authorList>
            <person name="Goeker M."/>
        </authorList>
    </citation>
    <scope>NUCLEOTIDE SEQUENCE [LARGE SCALE GENOMIC DNA]</scope>
    <source>
        <strain evidence="1 2">DSM 29481</strain>
    </source>
</reference>
<gene>
    <name evidence="1" type="ORF">EDD61_10226</name>
</gene>
<protein>
    <submittedName>
        <fullName evidence="1">Uncharacterized protein</fullName>
    </submittedName>
</protein>